<keyword evidence="2" id="KW-1185">Reference proteome</keyword>
<protein>
    <recommendedName>
        <fullName evidence="3">Pectate lyase superfamily protein domain-containing protein</fullName>
    </recommendedName>
</protein>
<reference evidence="2" key="1">
    <citation type="journal article" date="2019" name="Int. J. Syst. Evol. Microbiol.">
        <title>The Global Catalogue of Microorganisms (GCM) 10K type strain sequencing project: providing services to taxonomists for standard genome sequencing and annotation.</title>
        <authorList>
            <consortium name="The Broad Institute Genomics Platform"/>
            <consortium name="The Broad Institute Genome Sequencing Center for Infectious Disease"/>
            <person name="Wu L."/>
            <person name="Ma J."/>
        </authorList>
    </citation>
    <scope>NUCLEOTIDE SEQUENCE [LARGE SCALE GENOMIC DNA]</scope>
    <source>
        <strain evidence="2">CCUG 48316</strain>
    </source>
</reference>
<evidence type="ECO:0008006" key="3">
    <source>
        <dbReference type="Google" id="ProtNLM"/>
    </source>
</evidence>
<evidence type="ECO:0000313" key="2">
    <source>
        <dbReference type="Proteomes" id="UP001596292"/>
    </source>
</evidence>
<dbReference type="EMBL" id="JBHSWN010000001">
    <property type="protein sequence ID" value="MFC6792214.1"/>
    <property type="molecule type" value="Genomic_DNA"/>
</dbReference>
<name>A0ABW2BQU8_9HYPH</name>
<dbReference type="Proteomes" id="UP001596292">
    <property type="component" value="Unassembled WGS sequence"/>
</dbReference>
<accession>A0ABW2BQU8</accession>
<proteinExistence type="predicted"/>
<dbReference type="RefSeq" id="WP_378973881.1">
    <property type="nucleotide sequence ID" value="NZ_JBHSWN010000001.1"/>
</dbReference>
<organism evidence="1 2">
    <name type="scientific">Methylobacterium komagatae</name>
    <dbReference type="NCBI Taxonomy" id="374425"/>
    <lineage>
        <taxon>Bacteria</taxon>
        <taxon>Pseudomonadati</taxon>
        <taxon>Pseudomonadota</taxon>
        <taxon>Alphaproteobacteria</taxon>
        <taxon>Hyphomicrobiales</taxon>
        <taxon>Methylobacteriaceae</taxon>
        <taxon>Methylobacterium</taxon>
    </lineage>
</organism>
<sequence>MAWAADAGFAVPLNGMDDDSVGIQKIIDKFGCRLFNPGRYVNIKTQGLVYEGGGAVIMGANPEYSIFARNVALQTLESVTIPYPVSGPVTSTRGVAAIRLGSRTDQAKSAGRGLVQGIRWEHPGRLLGALVGNETLAGQLSHSEAMLEVWGGAGFAVEDCQQGGAVYTYAFYGGDSKRMLRCRSLAQIWDRRNPRMQEGQAAVLLAHGGTAHGAGTSFWADSCTLYGGATTVPQTYTVQDGITQASAVACSASNVAVTTTRRAGPVCIFEIQSQEDFQILDCFSAAADRYNIRIAAVRPDDILLNGSIMGGDHDESNEANIATFCQGANFASLRRMTIANTRLNGQLIGKRALDINGDHGFTSVAFLQIINILTTAHLGGAVRISGADGGFLRSSMICGYNTAGNDMTSPSKGRLSDVCGIDIGGQTRNFRTESVTFIGGVNDTTNAGKAQIGYLDETTGRNNTYTGLKSVGLKAGGRSVWSGTKFVEDTAP</sequence>
<evidence type="ECO:0000313" key="1">
    <source>
        <dbReference type="EMBL" id="MFC6792214.1"/>
    </source>
</evidence>
<gene>
    <name evidence="1" type="ORF">ACFQE0_23170</name>
</gene>
<comment type="caution">
    <text evidence="1">The sequence shown here is derived from an EMBL/GenBank/DDBJ whole genome shotgun (WGS) entry which is preliminary data.</text>
</comment>